<dbReference type="EMBL" id="KF386866">
    <property type="protein sequence ID" value="AGZ93940.1"/>
    <property type="molecule type" value="Genomic_DNA"/>
</dbReference>
<reference evidence="2" key="1">
    <citation type="journal article" date="2013" name="Proc. Natl. Acad. Sci. U.S.A.">
        <title>Diversity and abundance of phosphonate biosynthetic genes in nature.</title>
        <authorList>
            <person name="Yu X."/>
            <person name="Doroghazi J.R."/>
            <person name="Janga S.C."/>
            <person name="Zhang J.K."/>
            <person name="Circello B."/>
            <person name="Griffin B.M."/>
            <person name="Labeda D.P."/>
            <person name="Metcalf W.W."/>
        </authorList>
    </citation>
    <scope>NUCLEOTIDE SEQUENCE</scope>
    <source>
        <strain evidence="2">WM6352</strain>
    </source>
</reference>
<protein>
    <submittedName>
        <fullName evidence="2">Putative integral membrane protein</fullName>
    </submittedName>
</protein>
<feature type="transmembrane region" description="Helical" evidence="1">
    <location>
        <begin position="381"/>
        <end position="403"/>
    </location>
</feature>
<feature type="transmembrane region" description="Helical" evidence="1">
    <location>
        <begin position="120"/>
        <end position="137"/>
    </location>
</feature>
<feature type="transmembrane region" description="Helical" evidence="1">
    <location>
        <begin position="219"/>
        <end position="243"/>
    </location>
</feature>
<sequence>MMPEAPAPNVLARLPRPIARLARTAAPNQAVVALTSLAVVVLASRSLPPAAFGLFASGQLAVLFCVGVAQATVLTPIVADRTVDPTRPVAEARRLALLFGTGALAVGVVGALFLSGELRTVVLGTGLVLPGCLYWDAVRMHYQGRSAYLRLLPGDLVAAVVTVGWVALALALDLGPLVTVLGLGAGPWAACLAVLPPWSSRWTSWHRPWPRRVSAHLAGDYVISTGLDQLLTLLTAVFLSTQALGGLRLAQSALGPISTLAIALSMTVLPRMRDLTLTPAGKLWWAARRFGGVAVLALVIGLALTFLPVSVGQAVVGDSWAIGAPVALAVAVYAAASALGRAATLTMLTSGASGLLVTVRAVSAPVVAVVCVLVLTRHELILYAWTAAGLLVLSTVVLFVMAARTRSRAPGGPRDDD</sequence>
<dbReference type="AlphaFoldDB" id="U5YMQ2"/>
<name>U5YMQ2_9ACTN</name>
<feature type="transmembrane region" description="Helical" evidence="1">
    <location>
        <begin position="290"/>
        <end position="308"/>
    </location>
</feature>
<keyword evidence="1" id="KW-0472">Membrane</keyword>
<feature type="transmembrane region" description="Helical" evidence="1">
    <location>
        <begin position="177"/>
        <end position="198"/>
    </location>
</feature>
<organism evidence="2">
    <name type="scientific">Streptomyces sp. WM6352</name>
    <dbReference type="NCBI Taxonomy" id="1415553"/>
    <lineage>
        <taxon>Bacteria</taxon>
        <taxon>Bacillati</taxon>
        <taxon>Actinomycetota</taxon>
        <taxon>Actinomycetes</taxon>
        <taxon>Kitasatosporales</taxon>
        <taxon>Streptomycetaceae</taxon>
        <taxon>Streptomyces</taxon>
    </lineage>
</organism>
<feature type="transmembrane region" description="Helical" evidence="1">
    <location>
        <begin position="21"/>
        <end position="44"/>
    </location>
</feature>
<evidence type="ECO:0000313" key="2">
    <source>
        <dbReference type="EMBL" id="AGZ93940.1"/>
    </source>
</evidence>
<accession>U5YMQ2</accession>
<proteinExistence type="predicted"/>
<feature type="transmembrane region" description="Helical" evidence="1">
    <location>
        <begin position="352"/>
        <end position="375"/>
    </location>
</feature>
<keyword evidence="1" id="KW-0812">Transmembrane</keyword>
<feature type="transmembrane region" description="Helical" evidence="1">
    <location>
        <begin position="149"/>
        <end position="171"/>
    </location>
</feature>
<feature type="transmembrane region" description="Helical" evidence="1">
    <location>
        <begin position="50"/>
        <end position="74"/>
    </location>
</feature>
<feature type="transmembrane region" description="Helical" evidence="1">
    <location>
        <begin position="320"/>
        <end position="340"/>
    </location>
</feature>
<evidence type="ECO:0000256" key="1">
    <source>
        <dbReference type="SAM" id="Phobius"/>
    </source>
</evidence>
<feature type="transmembrane region" description="Helical" evidence="1">
    <location>
        <begin position="95"/>
        <end position="114"/>
    </location>
</feature>
<keyword evidence="1" id="KW-1133">Transmembrane helix</keyword>
<feature type="transmembrane region" description="Helical" evidence="1">
    <location>
        <begin position="249"/>
        <end position="269"/>
    </location>
</feature>